<evidence type="ECO:0000313" key="1">
    <source>
        <dbReference type="EMBL" id="QPB07902.1"/>
    </source>
</evidence>
<keyword evidence="2" id="KW-1185">Reference proteome</keyword>
<proteinExistence type="predicted"/>
<dbReference type="EMBL" id="MW117965">
    <property type="protein sequence ID" value="QPB07902.1"/>
    <property type="molecule type" value="Genomic_DNA"/>
</dbReference>
<accession>A0A873WG56</accession>
<dbReference type="KEGG" id="vg:77946598"/>
<sequence length="85" mass="9634">MIPQEVPTLTIKEVEDNFDFVFETLVCRNKMTFRIKTDDGKSVLLMPVLESTPLPDDVMRDLEAMNKAIQQPDLPVGAPPLDMPF</sequence>
<name>A0A873WG56_9CAUD</name>
<organism evidence="1 2">
    <name type="scientific">Synechococcus phage S-H38</name>
    <dbReference type="NCBI Taxonomy" id="2783673"/>
    <lineage>
        <taxon>Viruses</taxon>
        <taxon>Duplodnaviria</taxon>
        <taxon>Heunggongvirae</taxon>
        <taxon>Uroviricota</taxon>
        <taxon>Caudoviricetes</taxon>
        <taxon>Pantevenvirales</taxon>
        <taxon>Kyanoviridae</taxon>
        <taxon>Yellowseavirus</taxon>
        <taxon>Yellowseavirus thirtyeight</taxon>
    </lineage>
</organism>
<evidence type="ECO:0000313" key="2">
    <source>
        <dbReference type="Proteomes" id="UP000663144"/>
    </source>
</evidence>
<protein>
    <submittedName>
        <fullName evidence="1">Uncharacterized protein</fullName>
    </submittedName>
</protein>
<dbReference type="RefSeq" id="YP_010670393.1">
    <property type="nucleotide sequence ID" value="NC_070964.1"/>
</dbReference>
<dbReference type="Proteomes" id="UP000663144">
    <property type="component" value="Segment"/>
</dbReference>
<dbReference type="GeneID" id="77946598"/>
<reference evidence="1" key="1">
    <citation type="submission" date="2020-10" db="EMBL/GenBank/DDBJ databases">
        <title>The Isolation and Genome Sequence of a Novel Cyanophage S-H38 from the Yellow Sea, China.</title>
        <authorList>
            <person name="Jiang T."/>
        </authorList>
    </citation>
    <scope>NUCLEOTIDE SEQUENCE</scope>
</reference>